<protein>
    <submittedName>
        <fullName evidence="1">Uncharacterized protein</fullName>
    </submittedName>
</protein>
<evidence type="ECO:0000313" key="1">
    <source>
        <dbReference type="EMBL" id="KAH3663858.1"/>
    </source>
</evidence>
<organism evidence="1 2">
    <name type="scientific">Ogataea philodendri</name>
    <dbReference type="NCBI Taxonomy" id="1378263"/>
    <lineage>
        <taxon>Eukaryota</taxon>
        <taxon>Fungi</taxon>
        <taxon>Dikarya</taxon>
        <taxon>Ascomycota</taxon>
        <taxon>Saccharomycotina</taxon>
        <taxon>Pichiomycetes</taxon>
        <taxon>Pichiales</taxon>
        <taxon>Pichiaceae</taxon>
        <taxon>Ogataea</taxon>
    </lineage>
</organism>
<comment type="caution">
    <text evidence="1">The sequence shown here is derived from an EMBL/GenBank/DDBJ whole genome shotgun (WGS) entry which is preliminary data.</text>
</comment>
<gene>
    <name evidence="1" type="ORF">OGAPHI_005261</name>
</gene>
<evidence type="ECO:0000313" key="2">
    <source>
        <dbReference type="Proteomes" id="UP000769157"/>
    </source>
</evidence>
<name>A0A9P8T2H8_9ASCO</name>
<dbReference type="OrthoDB" id="10627206at2759"/>
<dbReference type="RefSeq" id="XP_046060194.1">
    <property type="nucleotide sequence ID" value="XM_046206427.1"/>
</dbReference>
<dbReference type="GeneID" id="70237225"/>
<proteinExistence type="predicted"/>
<reference evidence="1" key="1">
    <citation type="journal article" date="2021" name="Open Biol.">
        <title>Shared evolutionary footprints suggest mitochondrial oxidative damage underlies multiple complex I losses in fungi.</title>
        <authorList>
            <person name="Schikora-Tamarit M.A."/>
            <person name="Marcet-Houben M."/>
            <person name="Nosek J."/>
            <person name="Gabaldon T."/>
        </authorList>
    </citation>
    <scope>NUCLEOTIDE SEQUENCE</scope>
    <source>
        <strain evidence="1">CBS6075</strain>
    </source>
</reference>
<dbReference type="AlphaFoldDB" id="A0A9P8T2H8"/>
<keyword evidence="2" id="KW-1185">Reference proteome</keyword>
<sequence>MLDNSGSVLPLAVVEEVDDGSEPRIDVLASVLAIRILLAQNGLGDGQVLCQPILHHLVHGAVDGLVFERQLAFGAAHGLGRGRVGLVGLAVAQSQLGLVLEPLGEAGRGNGELIAEKVHGLALRALGVVEMIDDHDLLLQIRPWKLIFPNRRHVYSIALCNLELLTPKKYGPEKTGLLDRPGNTDNEVKLYIWFTLMRACCSGDLVKNALISDLAEVCSLDVGGNTVQGSSKSVLGGSVHHLGLDLGGVWGPLVKDNLVSLTFALADLVLKVVNGVFTVVFWQVLQERVVRVVGGGGVDNNFGVGVVQLVDDEFVLLAELEVVESLQCFIGNSNTRTLAVF</sequence>
<reference evidence="1" key="2">
    <citation type="submission" date="2021-01" db="EMBL/GenBank/DDBJ databases">
        <authorList>
            <person name="Schikora-Tamarit M.A."/>
        </authorList>
    </citation>
    <scope>NUCLEOTIDE SEQUENCE</scope>
    <source>
        <strain evidence="1">CBS6075</strain>
    </source>
</reference>
<dbReference type="EMBL" id="JAEUBE010000366">
    <property type="protein sequence ID" value="KAH3663858.1"/>
    <property type="molecule type" value="Genomic_DNA"/>
</dbReference>
<accession>A0A9P8T2H8</accession>
<dbReference type="Proteomes" id="UP000769157">
    <property type="component" value="Unassembled WGS sequence"/>
</dbReference>